<organism evidence="2 3">
    <name type="scientific">Streptomyces paludis</name>
    <dbReference type="NCBI Taxonomy" id="2282738"/>
    <lineage>
        <taxon>Bacteria</taxon>
        <taxon>Bacillati</taxon>
        <taxon>Actinomycetota</taxon>
        <taxon>Actinomycetes</taxon>
        <taxon>Kitasatosporales</taxon>
        <taxon>Streptomycetaceae</taxon>
        <taxon>Streptomyces</taxon>
    </lineage>
</organism>
<keyword evidence="1" id="KW-0472">Membrane</keyword>
<feature type="transmembrane region" description="Helical" evidence="1">
    <location>
        <begin position="87"/>
        <end position="107"/>
    </location>
</feature>
<keyword evidence="3" id="KW-1185">Reference proteome</keyword>
<feature type="transmembrane region" description="Helical" evidence="1">
    <location>
        <begin position="55"/>
        <end position="75"/>
    </location>
</feature>
<dbReference type="Proteomes" id="UP000253868">
    <property type="component" value="Chromosome"/>
</dbReference>
<protein>
    <submittedName>
        <fullName evidence="2">Uncharacterized protein</fullName>
    </submittedName>
</protein>
<accession>A0A345I0Y0</accession>
<feature type="transmembrane region" description="Helical" evidence="1">
    <location>
        <begin position="113"/>
        <end position="130"/>
    </location>
</feature>
<dbReference type="AlphaFoldDB" id="A0A345I0Y0"/>
<reference evidence="3" key="1">
    <citation type="submission" date="2018-07" db="EMBL/GenBank/DDBJ databases">
        <authorList>
            <person name="Zhao J."/>
        </authorList>
    </citation>
    <scope>NUCLEOTIDE SEQUENCE [LARGE SCALE GENOMIC DNA]</scope>
    <source>
        <strain evidence="3">GSSD-12</strain>
    </source>
</reference>
<keyword evidence="1" id="KW-0812">Transmembrane</keyword>
<feature type="transmembrane region" description="Helical" evidence="1">
    <location>
        <begin position="21"/>
        <end position="43"/>
    </location>
</feature>
<name>A0A345I0Y0_9ACTN</name>
<sequence length="134" mass="13531">MAGATVVRDTATHGGRRHRRLSPLALAVSLVLGIIYGAYAASIARDGGPATNGQLALALISGAVLLALLVGLLLVQHSLPREPRAAAWGALTGAAVGFLVCLSGHSVFSSSGLGLIIAAGVTATVYYALYAREP</sequence>
<dbReference type="EMBL" id="CP031194">
    <property type="protein sequence ID" value="AXG82604.1"/>
    <property type="molecule type" value="Genomic_DNA"/>
</dbReference>
<evidence type="ECO:0000313" key="3">
    <source>
        <dbReference type="Proteomes" id="UP000253868"/>
    </source>
</evidence>
<evidence type="ECO:0000256" key="1">
    <source>
        <dbReference type="SAM" id="Phobius"/>
    </source>
</evidence>
<evidence type="ECO:0000313" key="2">
    <source>
        <dbReference type="EMBL" id="AXG82604.1"/>
    </source>
</evidence>
<dbReference type="OrthoDB" id="4325203at2"/>
<gene>
    <name evidence="2" type="ORF">DVK44_14965</name>
</gene>
<dbReference type="KEGG" id="spad:DVK44_14965"/>
<proteinExistence type="predicted"/>
<keyword evidence="1" id="KW-1133">Transmembrane helix</keyword>